<dbReference type="InterPro" id="IPR036894">
    <property type="entry name" value="YbaB-like_sf"/>
</dbReference>
<evidence type="ECO:0008006" key="6">
    <source>
        <dbReference type="Google" id="ProtNLM"/>
    </source>
</evidence>
<evidence type="ECO:0000313" key="4">
    <source>
        <dbReference type="EMBL" id="KAK7248453.1"/>
    </source>
</evidence>
<evidence type="ECO:0000313" key="5">
    <source>
        <dbReference type="Proteomes" id="UP001363151"/>
    </source>
</evidence>
<feature type="chain" id="PRO_5047010629" description="Nucleoid-associated protein" evidence="3">
    <location>
        <begin position="17"/>
        <end position="169"/>
    </location>
</feature>
<organism evidence="4 5">
    <name type="scientific">Aureococcus anophagefferens</name>
    <name type="common">Harmful bloom alga</name>
    <dbReference type="NCBI Taxonomy" id="44056"/>
    <lineage>
        <taxon>Eukaryota</taxon>
        <taxon>Sar</taxon>
        <taxon>Stramenopiles</taxon>
        <taxon>Ochrophyta</taxon>
        <taxon>Pelagophyceae</taxon>
        <taxon>Pelagomonadales</taxon>
        <taxon>Pelagomonadaceae</taxon>
        <taxon>Aureococcus</taxon>
    </lineage>
</organism>
<dbReference type="EMBL" id="JBBJCI010000097">
    <property type="protein sequence ID" value="KAK7248453.1"/>
    <property type="molecule type" value="Genomic_DNA"/>
</dbReference>
<evidence type="ECO:0000256" key="1">
    <source>
        <dbReference type="ARBA" id="ARBA00023125"/>
    </source>
</evidence>
<keyword evidence="5" id="KW-1185">Reference proteome</keyword>
<evidence type="ECO:0000256" key="3">
    <source>
        <dbReference type="SAM" id="SignalP"/>
    </source>
</evidence>
<dbReference type="Proteomes" id="UP001363151">
    <property type="component" value="Unassembled WGS sequence"/>
</dbReference>
<gene>
    <name evidence="4" type="ORF">SO694_00169021</name>
</gene>
<evidence type="ECO:0000256" key="2">
    <source>
        <dbReference type="SAM" id="MobiDB-lite"/>
    </source>
</evidence>
<dbReference type="InterPro" id="IPR004401">
    <property type="entry name" value="YbaB/EbfC"/>
</dbReference>
<dbReference type="Gene3D" id="3.30.1310.10">
    <property type="entry name" value="Nucleoid-associated protein YbaB-like domain"/>
    <property type="match status" value="1"/>
</dbReference>
<name>A0ABR1G5N4_AURAN</name>
<sequence>MARSALYALLLTACAALRLAPTAPRLHAGRRRAFALAPRTLFGGAPPEEESKPAAPAGGGSGMSVPGMGEISEEEMKLAMEFREKMSAKMKAVVVEGTGLGGKVKVTYDGQGQPVSVEVQPDALKEGEEAVSAAVTDAAKKAQTEALGKMKGIMMEMQKDIAKTLGDGK</sequence>
<proteinExistence type="predicted"/>
<keyword evidence="3" id="KW-0732">Signal</keyword>
<feature type="region of interest" description="Disordered" evidence="2">
    <location>
        <begin position="41"/>
        <end position="69"/>
    </location>
</feature>
<dbReference type="SUPFAM" id="SSF82607">
    <property type="entry name" value="YbaB-like"/>
    <property type="match status" value="1"/>
</dbReference>
<dbReference type="Pfam" id="PF02575">
    <property type="entry name" value="YbaB_DNA_bd"/>
    <property type="match status" value="1"/>
</dbReference>
<feature type="signal peptide" evidence="3">
    <location>
        <begin position="1"/>
        <end position="16"/>
    </location>
</feature>
<accession>A0ABR1G5N4</accession>
<dbReference type="PANTHER" id="PTHR33449:SF1">
    <property type="entry name" value="NUCLEOID-ASSOCIATED PROTEIN YBAB"/>
    <property type="match status" value="1"/>
</dbReference>
<reference evidence="4 5" key="1">
    <citation type="submission" date="2024-03" db="EMBL/GenBank/DDBJ databases">
        <title>Aureococcus anophagefferens CCMP1851 and Kratosvirus quantuckense: Draft genome of a second virus-susceptible host strain in the model system.</title>
        <authorList>
            <person name="Chase E."/>
            <person name="Truchon A.R."/>
            <person name="Schepens W."/>
            <person name="Wilhelm S.W."/>
        </authorList>
    </citation>
    <scope>NUCLEOTIDE SEQUENCE [LARGE SCALE GENOMIC DNA]</scope>
    <source>
        <strain evidence="4 5">CCMP1851</strain>
    </source>
</reference>
<protein>
    <recommendedName>
        <fullName evidence="6">Nucleoid-associated protein</fullName>
    </recommendedName>
</protein>
<dbReference type="PANTHER" id="PTHR33449">
    <property type="entry name" value="NUCLEOID-ASSOCIATED PROTEIN YBAB"/>
    <property type="match status" value="1"/>
</dbReference>
<keyword evidence="1" id="KW-0238">DNA-binding</keyword>
<comment type="caution">
    <text evidence="4">The sequence shown here is derived from an EMBL/GenBank/DDBJ whole genome shotgun (WGS) entry which is preliminary data.</text>
</comment>